<gene>
    <name evidence="3" type="ORF">UPYG_G00188030</name>
</gene>
<sequence length="183" mass="20754">MTKRHAEEGVFHDAPFKIPCFRPLYQIDTQLERVDATGCVNPPSLLALLGRRCKKRPHYFEDQEEHQEILRPRKLSSSEHLVSASDKVMVKKSGSFQNLPANSICLISKKRAREDTVSKNDAPKMDTHKDDADVGNELCTFNSFQYWRVPLPELDLSLLQIDNTSGTNRIPPAKDLSSDSMES</sequence>
<proteinExistence type="predicted"/>
<name>A0ABD0XHA6_UMBPY</name>
<feature type="domain" description="Putative WW-binding" evidence="2">
    <location>
        <begin position="141"/>
        <end position="165"/>
    </location>
</feature>
<dbReference type="InterPro" id="IPR033461">
    <property type="entry name" value="WRNPLPNID"/>
</dbReference>
<evidence type="ECO:0000313" key="3">
    <source>
        <dbReference type="EMBL" id="KAL0979668.1"/>
    </source>
</evidence>
<dbReference type="Proteomes" id="UP001557470">
    <property type="component" value="Unassembled WGS sequence"/>
</dbReference>
<dbReference type="EMBL" id="JAGEUA010000005">
    <property type="protein sequence ID" value="KAL0979668.1"/>
    <property type="molecule type" value="Genomic_DNA"/>
</dbReference>
<evidence type="ECO:0000259" key="2">
    <source>
        <dbReference type="Pfam" id="PF15017"/>
    </source>
</evidence>
<reference evidence="3 4" key="1">
    <citation type="submission" date="2024-06" db="EMBL/GenBank/DDBJ databases">
        <authorList>
            <person name="Pan Q."/>
            <person name="Wen M."/>
            <person name="Jouanno E."/>
            <person name="Zahm M."/>
            <person name="Klopp C."/>
            <person name="Cabau C."/>
            <person name="Louis A."/>
            <person name="Berthelot C."/>
            <person name="Parey E."/>
            <person name="Roest Crollius H."/>
            <person name="Montfort J."/>
            <person name="Robinson-Rechavi M."/>
            <person name="Bouchez O."/>
            <person name="Lampietro C."/>
            <person name="Lopez Roques C."/>
            <person name="Donnadieu C."/>
            <person name="Postlethwait J."/>
            <person name="Bobe J."/>
            <person name="Verreycken H."/>
            <person name="Guiguen Y."/>
        </authorList>
    </citation>
    <scope>NUCLEOTIDE SEQUENCE [LARGE SCALE GENOMIC DNA]</scope>
    <source>
        <strain evidence="3">Up_M1</strain>
        <tissue evidence="3">Testis</tissue>
    </source>
</reference>
<evidence type="ECO:0000313" key="4">
    <source>
        <dbReference type="Proteomes" id="UP001557470"/>
    </source>
</evidence>
<protein>
    <recommendedName>
        <fullName evidence="2">Putative WW-binding domain-containing protein</fullName>
    </recommendedName>
</protein>
<dbReference type="Pfam" id="PF15017">
    <property type="entry name" value="WRNPLPNID"/>
    <property type="match status" value="1"/>
</dbReference>
<evidence type="ECO:0000256" key="1">
    <source>
        <dbReference type="SAM" id="MobiDB-lite"/>
    </source>
</evidence>
<organism evidence="3 4">
    <name type="scientific">Umbra pygmaea</name>
    <name type="common">Eastern mudminnow</name>
    <dbReference type="NCBI Taxonomy" id="75934"/>
    <lineage>
        <taxon>Eukaryota</taxon>
        <taxon>Metazoa</taxon>
        <taxon>Chordata</taxon>
        <taxon>Craniata</taxon>
        <taxon>Vertebrata</taxon>
        <taxon>Euteleostomi</taxon>
        <taxon>Actinopterygii</taxon>
        <taxon>Neopterygii</taxon>
        <taxon>Teleostei</taxon>
        <taxon>Protacanthopterygii</taxon>
        <taxon>Esociformes</taxon>
        <taxon>Umbridae</taxon>
        <taxon>Umbra</taxon>
    </lineage>
</organism>
<comment type="caution">
    <text evidence="3">The sequence shown here is derived from an EMBL/GenBank/DDBJ whole genome shotgun (WGS) entry which is preliminary data.</text>
</comment>
<keyword evidence="4" id="KW-1185">Reference proteome</keyword>
<dbReference type="AlphaFoldDB" id="A0ABD0XHA6"/>
<accession>A0ABD0XHA6</accession>
<feature type="region of interest" description="Disordered" evidence="1">
    <location>
        <begin position="163"/>
        <end position="183"/>
    </location>
</feature>